<comment type="caution">
    <text evidence="5">The sequence shown here is derived from an EMBL/GenBank/DDBJ whole genome shotgun (WGS) entry which is preliminary data.</text>
</comment>
<evidence type="ECO:0000256" key="3">
    <source>
        <dbReference type="ARBA" id="ARBA00040298"/>
    </source>
</evidence>
<proteinExistence type="predicted"/>
<feature type="domain" description="Amine oxidase" evidence="4">
    <location>
        <begin position="15"/>
        <end position="300"/>
    </location>
</feature>
<dbReference type="AlphaFoldDB" id="A0A844X9H2"/>
<accession>A0A844X9H2</accession>
<evidence type="ECO:0000256" key="1">
    <source>
        <dbReference type="ARBA" id="ARBA00037217"/>
    </source>
</evidence>
<keyword evidence="6" id="KW-1185">Reference proteome</keyword>
<dbReference type="Gene3D" id="3.50.50.60">
    <property type="entry name" value="FAD/NAD(P)-binding domain"/>
    <property type="match status" value="2"/>
</dbReference>
<dbReference type="PANTHER" id="PTHR10668">
    <property type="entry name" value="PHYTOENE DEHYDROGENASE"/>
    <property type="match status" value="1"/>
</dbReference>
<evidence type="ECO:0000313" key="6">
    <source>
        <dbReference type="Proteomes" id="UP000461409"/>
    </source>
</evidence>
<dbReference type="SUPFAM" id="SSF51905">
    <property type="entry name" value="FAD/NAD(P)-binding domain"/>
    <property type="match status" value="1"/>
</dbReference>
<comment type="subunit">
    <text evidence="2">Interacts with COX5B; this interaction may contribute to localize PYROXD2 to the inner face of the inner mitochondrial membrane.</text>
</comment>
<reference evidence="5 6" key="1">
    <citation type="submission" date="2019-12" db="EMBL/GenBank/DDBJ databases">
        <authorList>
            <person name="Lee S.D."/>
        </authorList>
    </citation>
    <scope>NUCLEOTIDE SEQUENCE [LARGE SCALE GENOMIC DNA]</scope>
    <source>
        <strain evidence="5 6">GH3-10</strain>
    </source>
</reference>
<protein>
    <recommendedName>
        <fullName evidence="3">Pyridine nucleotide-disulfide oxidoreductase domain-containing protein 2</fullName>
    </recommendedName>
</protein>
<evidence type="ECO:0000259" key="4">
    <source>
        <dbReference type="Pfam" id="PF01593"/>
    </source>
</evidence>
<dbReference type="InterPro" id="IPR036188">
    <property type="entry name" value="FAD/NAD-bd_sf"/>
</dbReference>
<evidence type="ECO:0000256" key="2">
    <source>
        <dbReference type="ARBA" id="ARBA00038825"/>
    </source>
</evidence>
<evidence type="ECO:0000313" key="5">
    <source>
        <dbReference type="EMBL" id="MWV26480.1"/>
    </source>
</evidence>
<organism evidence="5 6">
    <name type="scientific">Aurantiacibacter rhizosphaerae</name>
    <dbReference type="NCBI Taxonomy" id="2691582"/>
    <lineage>
        <taxon>Bacteria</taxon>
        <taxon>Pseudomonadati</taxon>
        <taxon>Pseudomonadota</taxon>
        <taxon>Alphaproteobacteria</taxon>
        <taxon>Sphingomonadales</taxon>
        <taxon>Erythrobacteraceae</taxon>
        <taxon>Aurantiacibacter</taxon>
    </lineage>
</organism>
<dbReference type="Pfam" id="PF01593">
    <property type="entry name" value="Amino_oxidase"/>
    <property type="match status" value="1"/>
</dbReference>
<dbReference type="InterPro" id="IPR002937">
    <property type="entry name" value="Amino_oxidase"/>
</dbReference>
<dbReference type="EMBL" id="WUBR01000001">
    <property type="protein sequence ID" value="MWV26480.1"/>
    <property type="molecule type" value="Genomic_DNA"/>
</dbReference>
<dbReference type="GO" id="GO:0016491">
    <property type="term" value="F:oxidoreductase activity"/>
    <property type="evidence" value="ECO:0007669"/>
    <property type="project" value="InterPro"/>
</dbReference>
<dbReference type="RefSeq" id="WP_160484169.1">
    <property type="nucleotide sequence ID" value="NZ_WUBR01000001.1"/>
</dbReference>
<dbReference type="Proteomes" id="UP000461409">
    <property type="component" value="Unassembled WGS sequence"/>
</dbReference>
<dbReference type="PANTHER" id="PTHR10668:SF103">
    <property type="entry name" value="PYRIDINE NUCLEOTIDE-DISULFIDE OXIDOREDUCTASE DOMAIN-CONTAINING PROTEIN 2"/>
    <property type="match status" value="1"/>
</dbReference>
<gene>
    <name evidence="5" type="ORF">GRF63_01055</name>
</gene>
<comment type="function">
    <text evidence="1">Probable oxidoreductase that may play a role as regulator of mitochondrial function.</text>
</comment>
<reference evidence="5 6" key="2">
    <citation type="submission" date="2020-02" db="EMBL/GenBank/DDBJ databases">
        <title>Erythrobacter dongmakensis sp. nov., isolated from a tidal mudflat.</title>
        <authorList>
            <person name="Kim I.S."/>
        </authorList>
    </citation>
    <scope>NUCLEOTIDE SEQUENCE [LARGE SCALE GENOMIC DNA]</scope>
    <source>
        <strain evidence="5 6">GH3-10</strain>
    </source>
</reference>
<name>A0A844X9H2_9SPHN</name>
<sequence length="525" mass="57042">MADADIIIIGSGHNGLVAGAYLAVAGKSVLVLERNEWHGGGVVTRELTRPGFLHDQHAMSHIFIQGNPLLANDDLGLLSKYGLQYIFPDVPMMSVWEDGTTLPLHRDAAKSAAAIARFSEKDAQTFLEMSRQAAEWLPMIQAGLYSPPMPQGAQAAMMDQSPEGREMWRTTQVSTFDLMEELFEHEKVRAHFGRVAGENLVSPDEKATGIGAYVFLAFLEKYGFGVPVGGSGSLTNALIACIDDHGGSVRASASVREVTSEGGRASGVVLDDGERLTAGDCIIGALHPHILPDMVDGLPTDVGHRAKRTHITDAACFTVHAALDAPLKFKAKTHDGQDLSAVMYELMPAGYEEMRRAFDELRYGNMSPTPLVGVGQLTQHDPTRAPDDKAIFHAWDYVPYTREDGRSWDEAKGEFAEKMIAQMGKYIENVPDVLLDYHCDSPVDMERTSPSFYRGDLHGIATTTYQSGSHRPTPDLGQYRVPGVDRLYLVGPFQHPGGGVFGAGRATAMVAADDLGIDFDEVRVA</sequence>